<dbReference type="GO" id="GO:0003684">
    <property type="term" value="F:damaged DNA binding"/>
    <property type="evidence" value="ECO:0007669"/>
    <property type="project" value="UniProtKB-UniRule"/>
</dbReference>
<dbReference type="InterPro" id="IPR003593">
    <property type="entry name" value="AAA+_ATPase"/>
</dbReference>
<keyword evidence="6 7" id="KW-0233">DNA recombination</keyword>
<accession>K1YIV5</accession>
<dbReference type="InterPro" id="IPR020587">
    <property type="entry name" value="RecA_monomer-monomer_interface"/>
</dbReference>
<dbReference type="PANTHER" id="PTHR45900:SF1">
    <property type="entry name" value="MITOCHONDRIAL DNA REPAIR PROTEIN RECA HOMOLOG-RELATED"/>
    <property type="match status" value="1"/>
</dbReference>
<dbReference type="InterPro" id="IPR020584">
    <property type="entry name" value="DNA_recomb/repair_RecA_CS"/>
</dbReference>
<evidence type="ECO:0000256" key="9">
    <source>
        <dbReference type="RuleBase" id="RU004527"/>
    </source>
</evidence>
<dbReference type="GO" id="GO:0006281">
    <property type="term" value="P:DNA repair"/>
    <property type="evidence" value="ECO:0007669"/>
    <property type="project" value="UniProtKB-UniRule"/>
</dbReference>
<feature type="domain" description="RecA family profile 2" evidence="11">
    <location>
        <begin position="198"/>
        <end position="271"/>
    </location>
</feature>
<keyword evidence="7 8" id="KW-0742">SOS response</keyword>
<feature type="domain" description="RecA family profile 1" evidence="10">
    <location>
        <begin position="35"/>
        <end position="193"/>
    </location>
</feature>
<dbReference type="GO" id="GO:0005524">
    <property type="term" value="F:ATP binding"/>
    <property type="evidence" value="ECO:0007669"/>
    <property type="project" value="UniProtKB-UniRule"/>
</dbReference>
<sequence length="361" mass="39632">MATKKQELQEAFKNIEKQFGKGAIMRMGDNANVGLVSTFHSWSYVLDLILGGGYPEGRVVEIYGPESSGKTTIALHAIAEIQKRGETCAFIDAEHALDPQYARKLGVDVDNLLLSQPDFGEQALQIAEELAKSWAVKLIVIDSVAALVPRAEVEGDMGDSYMGLQARMMSQGLRKLSGVLAKSGTTCVFINQIRMKIGIMFGNPETTPGGNALKFFASQRVEIRRGDKLLLDKEQIGYLAKIKIAKNKISAPFKTAELPVKRGIGYDKTADIVEAATVLKLVDRAWAFYTFGKQKFQGKEKFVAALDSDTKTRASIEKDIQNKIKEMRMGKKVLDDEALIAVEHEVEEDAAEALAEAGEIL</sequence>
<dbReference type="InterPro" id="IPR027417">
    <property type="entry name" value="P-loop_NTPase"/>
</dbReference>
<dbReference type="GO" id="GO:0005737">
    <property type="term" value="C:cytoplasm"/>
    <property type="evidence" value="ECO:0007669"/>
    <property type="project" value="UniProtKB-SubCell"/>
</dbReference>
<keyword evidence="7 8" id="KW-0234">DNA repair</keyword>
<dbReference type="PROSITE" id="PS50162">
    <property type="entry name" value="RECA_2"/>
    <property type="match status" value="1"/>
</dbReference>
<feature type="binding site" evidence="7">
    <location>
        <begin position="64"/>
        <end position="71"/>
    </location>
    <ligand>
        <name>ATP</name>
        <dbReference type="ChEBI" id="CHEBI:30616"/>
    </ligand>
</feature>
<dbReference type="PROSITE" id="PS00321">
    <property type="entry name" value="RECA_1"/>
    <property type="match status" value="1"/>
</dbReference>
<evidence type="ECO:0000259" key="11">
    <source>
        <dbReference type="PROSITE" id="PS50163"/>
    </source>
</evidence>
<keyword evidence="5 7" id="KW-0238">DNA-binding</keyword>
<dbReference type="GO" id="GO:0003697">
    <property type="term" value="F:single-stranded DNA binding"/>
    <property type="evidence" value="ECO:0007669"/>
    <property type="project" value="UniProtKB-UniRule"/>
</dbReference>
<protein>
    <recommendedName>
        <fullName evidence="2 7">Protein RecA</fullName>
    </recommendedName>
    <alternativeName>
        <fullName evidence="7 8">Recombinase A</fullName>
    </alternativeName>
</protein>
<dbReference type="PRINTS" id="PR00142">
    <property type="entry name" value="RECA"/>
</dbReference>
<dbReference type="HAMAP" id="MF_00268">
    <property type="entry name" value="RecA"/>
    <property type="match status" value="1"/>
</dbReference>
<keyword evidence="7 9" id="KW-0227">DNA damage</keyword>
<dbReference type="SUPFAM" id="SSF52540">
    <property type="entry name" value="P-loop containing nucleoside triphosphate hydrolases"/>
    <property type="match status" value="1"/>
</dbReference>
<evidence type="ECO:0000256" key="5">
    <source>
        <dbReference type="ARBA" id="ARBA00023125"/>
    </source>
</evidence>
<name>K1YIV5_9BACT</name>
<evidence type="ECO:0000256" key="7">
    <source>
        <dbReference type="HAMAP-Rule" id="MF_00268"/>
    </source>
</evidence>
<dbReference type="InterPro" id="IPR020588">
    <property type="entry name" value="RecA_ATP-bd"/>
</dbReference>
<evidence type="ECO:0000256" key="8">
    <source>
        <dbReference type="RuleBase" id="RU000526"/>
    </source>
</evidence>
<dbReference type="NCBIfam" id="TIGR02012">
    <property type="entry name" value="tigrfam_recA"/>
    <property type="match status" value="1"/>
</dbReference>
<comment type="function">
    <text evidence="7">Can catalyze the hydrolysis of ATP in the presence of single-stranded DNA, the ATP-dependent uptake of single-stranded DNA by duplex DNA, and the ATP-dependent hybridization of homologous single-stranded DNAs. It interacts with LexA causing its activation and leading to its autocatalytic cleavage.</text>
</comment>
<dbReference type="AlphaFoldDB" id="K1YIV5"/>
<evidence type="ECO:0000256" key="6">
    <source>
        <dbReference type="ARBA" id="ARBA00023172"/>
    </source>
</evidence>
<keyword evidence="7" id="KW-0963">Cytoplasm</keyword>
<dbReference type="GO" id="GO:0140664">
    <property type="term" value="F:ATP-dependent DNA damage sensor activity"/>
    <property type="evidence" value="ECO:0007669"/>
    <property type="project" value="InterPro"/>
</dbReference>
<evidence type="ECO:0000256" key="2">
    <source>
        <dbReference type="ARBA" id="ARBA00015553"/>
    </source>
</evidence>
<gene>
    <name evidence="7" type="primary">recA</name>
    <name evidence="12" type="ORF">ACD_80C00084G0005</name>
</gene>
<comment type="subcellular location">
    <subcellularLocation>
        <location evidence="7">Cytoplasm</location>
    </subcellularLocation>
</comment>
<proteinExistence type="inferred from homology"/>
<dbReference type="Gene3D" id="3.40.50.300">
    <property type="entry name" value="P-loop containing nucleotide triphosphate hydrolases"/>
    <property type="match status" value="1"/>
</dbReference>
<keyword evidence="4 7" id="KW-0067">ATP-binding</keyword>
<keyword evidence="3 7" id="KW-0547">Nucleotide-binding</keyword>
<dbReference type="PANTHER" id="PTHR45900">
    <property type="entry name" value="RECA"/>
    <property type="match status" value="1"/>
</dbReference>
<dbReference type="GO" id="GO:0006310">
    <property type="term" value="P:DNA recombination"/>
    <property type="evidence" value="ECO:0007669"/>
    <property type="project" value="UniProtKB-UniRule"/>
</dbReference>
<dbReference type="Pfam" id="PF00154">
    <property type="entry name" value="RecA_N"/>
    <property type="match status" value="1"/>
</dbReference>
<evidence type="ECO:0000256" key="4">
    <source>
        <dbReference type="ARBA" id="ARBA00022840"/>
    </source>
</evidence>
<dbReference type="GO" id="GO:0009432">
    <property type="term" value="P:SOS response"/>
    <property type="evidence" value="ECO:0007669"/>
    <property type="project" value="UniProtKB-UniRule"/>
</dbReference>
<evidence type="ECO:0000256" key="1">
    <source>
        <dbReference type="ARBA" id="ARBA00009391"/>
    </source>
</evidence>
<dbReference type="InterPro" id="IPR013765">
    <property type="entry name" value="DNA_recomb/repair_RecA"/>
</dbReference>
<reference evidence="12" key="1">
    <citation type="journal article" date="2012" name="Science">
        <title>Fermentation, hydrogen, and sulfur metabolism in multiple uncultivated bacterial phyla.</title>
        <authorList>
            <person name="Wrighton K.C."/>
            <person name="Thomas B.C."/>
            <person name="Sharon I."/>
            <person name="Miller C.S."/>
            <person name="Castelle C.J."/>
            <person name="VerBerkmoes N.C."/>
            <person name="Wilkins M.J."/>
            <person name="Hettich R.L."/>
            <person name="Lipton M.S."/>
            <person name="Williams K.H."/>
            <person name="Long P.E."/>
            <person name="Banfield J.F."/>
        </authorList>
    </citation>
    <scope>NUCLEOTIDE SEQUENCE [LARGE SCALE GENOMIC DNA]</scope>
</reference>
<evidence type="ECO:0000256" key="3">
    <source>
        <dbReference type="ARBA" id="ARBA00022741"/>
    </source>
</evidence>
<dbReference type="CDD" id="cd00983">
    <property type="entry name" value="RecA"/>
    <property type="match status" value="1"/>
</dbReference>
<comment type="caution">
    <text evidence="12">The sequence shown here is derived from an EMBL/GenBank/DDBJ whole genome shotgun (WGS) entry which is preliminary data.</text>
</comment>
<dbReference type="SMART" id="SM00382">
    <property type="entry name" value="AAA"/>
    <property type="match status" value="1"/>
</dbReference>
<evidence type="ECO:0000259" key="10">
    <source>
        <dbReference type="PROSITE" id="PS50162"/>
    </source>
</evidence>
<evidence type="ECO:0000313" key="12">
    <source>
        <dbReference type="EMBL" id="EKD25319.1"/>
    </source>
</evidence>
<dbReference type="EMBL" id="AMFJ01036091">
    <property type="protein sequence ID" value="EKD25319.1"/>
    <property type="molecule type" value="Genomic_DNA"/>
</dbReference>
<dbReference type="InterPro" id="IPR049428">
    <property type="entry name" value="RecA-like_N"/>
</dbReference>
<comment type="similarity">
    <text evidence="1 7 9">Belongs to the RecA family.</text>
</comment>
<dbReference type="FunFam" id="3.40.50.300:FF:000087">
    <property type="entry name" value="Recombinase RecA"/>
    <property type="match status" value="1"/>
</dbReference>
<dbReference type="PROSITE" id="PS50163">
    <property type="entry name" value="RECA_3"/>
    <property type="match status" value="1"/>
</dbReference>
<organism evidence="12">
    <name type="scientific">uncultured bacterium</name>
    <name type="common">gcode 4</name>
    <dbReference type="NCBI Taxonomy" id="1234023"/>
    <lineage>
        <taxon>Bacteria</taxon>
        <taxon>environmental samples</taxon>
    </lineage>
</organism>